<dbReference type="InterPro" id="IPR016186">
    <property type="entry name" value="C-type_lectin-like/link_sf"/>
</dbReference>
<dbReference type="Gene3D" id="3.10.100.10">
    <property type="entry name" value="Mannose-Binding Protein A, subunit A"/>
    <property type="match status" value="1"/>
</dbReference>
<dbReference type="InterPro" id="IPR003410">
    <property type="entry name" value="HYR_dom"/>
</dbReference>
<evidence type="ECO:0000256" key="1">
    <source>
        <dbReference type="ARBA" id="ARBA00022737"/>
    </source>
</evidence>
<dbReference type="OrthoDB" id="5852403at2759"/>
<dbReference type="Gene3D" id="2.10.50.10">
    <property type="entry name" value="Tumor Necrosis Factor Receptor, subunit A, domain 2"/>
    <property type="match status" value="1"/>
</dbReference>
<sequence length="1030" mass="114542">MLSVWFLIWYSTLANGEQYPFEWSSGSTYYTCDGLPGGTGWTSFGSRCLHFSDDVMPWAEADYYCGLRYNFSFALGAENWLTLRQIAPNNRLYWTGIKIKPPNLPLFAQPVFNPSRADNQPARHPEGPCVAIELTPLNTKSHGFTYKNCDILLPVACESIACMGDDFRCADNRYCIPRVFVERNLVKPWSEFIQFTGNGVLNCEDGSDELDPDGLEPDPNFHDLLPSKWTSTQYIFSKERLVAVTWPEPEWNYDYQFPIVSVESNFRNGDVFSWGNFEIMYTAHDSVGNVGRWFFDLYVAPYECALPEYTDSADGHMSVRFRSIISRIIISSNQSKYQRDVHYTASVTCTDACFPLPGPQFYTCDLMGQWHRSVAAPTLTLPVCGTTVDARLQTTARDGCYVFKMNQCNDANLIQMAANQSLPAVKGQSMLFYFYVSIQSVDPNFNVNVDTAVADAIDPSHAQYEIAPTQFYCPEDHPVHVIEDEQHYCSCSNDPWKLYLQGQSEPCPIGQYSTNYSVTECDKCPGNYTTLYPGATSESNCFVNCPPGYYTTFDDRTLCIPCPIGTYADEAGALGNCISCGDLSTNYNASTRRRIGCGRIMQTVQTVTYKDSSSKRCDSDCPIGLTTVGEGSSSINDCTVIDCPANRRVSADYSLAAPNPFSFDLDVYCPYCDRGFAQPLANQTTCMSCSQLIDACSYSTCSSECAGLDDASCENGERCSPIAGSLGYYECATQDDSKPVCFTNNKKPFKCGLTGSDGLTSNGLAWWVIVLIASGSFVFAVVIVALVVWLCYSRCQSPCLRKPAEIQSHEVDAPARRNTDDIAQILPVPDREPVEQQSPVEAALDWERISQSVLEVNGTSNTQAGITGKRTLSREENLQHYRKASQSPNVRPIARRRALHDNLRFQEVEDSSAIYSRILGTSKVVYSPPQSPMILRNRPELTVQTTGLERDNHHFDDLPSLPSGLSTFVKDSAPLHDRFSDLPSSAFHVPSLPTTPLLLSPSILQKQSHLQDRLPTISDSEFDIQLSSAS</sequence>
<reference evidence="4" key="1">
    <citation type="journal article" date="2008" name="Nat. Genet.">
        <title>The Pristionchus pacificus genome provides a unique perspective on nematode lifestyle and parasitism.</title>
        <authorList>
            <person name="Dieterich C."/>
            <person name="Clifton S.W."/>
            <person name="Schuster L.N."/>
            <person name="Chinwalla A."/>
            <person name="Delehaunty K."/>
            <person name="Dinkelacker I."/>
            <person name="Fulton L."/>
            <person name="Fulton R."/>
            <person name="Godfrey J."/>
            <person name="Minx P."/>
            <person name="Mitreva M."/>
            <person name="Roeseler W."/>
            <person name="Tian H."/>
            <person name="Witte H."/>
            <person name="Yang S.P."/>
            <person name="Wilson R.K."/>
            <person name="Sommer R.J."/>
        </authorList>
    </citation>
    <scope>NUCLEOTIDE SEQUENCE [LARGE SCALE GENOMIC DNA]</scope>
    <source>
        <strain evidence="4">PS312</strain>
    </source>
</reference>
<reference evidence="3" key="2">
    <citation type="submission" date="2022-06" db="UniProtKB">
        <authorList>
            <consortium name="EnsemblMetazoa"/>
        </authorList>
    </citation>
    <scope>IDENTIFICATION</scope>
    <source>
        <strain evidence="3">PS312</strain>
    </source>
</reference>
<evidence type="ECO:0000313" key="4">
    <source>
        <dbReference type="Proteomes" id="UP000005239"/>
    </source>
</evidence>
<organism evidence="3 4">
    <name type="scientific">Pristionchus pacificus</name>
    <name type="common">Parasitic nematode worm</name>
    <dbReference type="NCBI Taxonomy" id="54126"/>
    <lineage>
        <taxon>Eukaryota</taxon>
        <taxon>Metazoa</taxon>
        <taxon>Ecdysozoa</taxon>
        <taxon>Nematoda</taxon>
        <taxon>Chromadorea</taxon>
        <taxon>Rhabditida</taxon>
        <taxon>Rhabditina</taxon>
        <taxon>Diplogasteromorpha</taxon>
        <taxon>Diplogasteroidea</taxon>
        <taxon>Neodiplogasteridae</taxon>
        <taxon>Pristionchus</taxon>
    </lineage>
</organism>
<dbReference type="InterPro" id="IPR011641">
    <property type="entry name" value="Tyr-kin_ephrin_A/B_rcpt-like"/>
</dbReference>
<keyword evidence="1" id="KW-0677">Repeat</keyword>
<dbReference type="SUPFAM" id="SSF56436">
    <property type="entry name" value="C-type lectin-like"/>
    <property type="match status" value="1"/>
</dbReference>
<dbReference type="AlphaFoldDB" id="A0A2A6CPC7"/>
<keyword evidence="4" id="KW-1185">Reference proteome</keyword>
<keyword evidence="2" id="KW-1015">Disulfide bond</keyword>
<evidence type="ECO:0000313" key="3">
    <source>
        <dbReference type="EnsemblMetazoa" id="PPA22222.1"/>
    </source>
</evidence>
<dbReference type="Proteomes" id="UP000005239">
    <property type="component" value="Unassembled WGS sequence"/>
</dbReference>
<dbReference type="CDD" id="cd00112">
    <property type="entry name" value="LDLa"/>
    <property type="match status" value="1"/>
</dbReference>
<dbReference type="InterPro" id="IPR002172">
    <property type="entry name" value="LDrepeatLR_classA_rpt"/>
</dbReference>
<gene>
    <name evidence="3" type="primary">WBGene00111776</name>
</gene>
<accession>A0A2A6CPC7</accession>
<dbReference type="Pfam" id="PF07699">
    <property type="entry name" value="Ephrin_rec_like"/>
    <property type="match status" value="1"/>
</dbReference>
<dbReference type="SUPFAM" id="SSF57586">
    <property type="entry name" value="TNF receptor-like"/>
    <property type="match status" value="1"/>
</dbReference>
<dbReference type="SMART" id="SM01411">
    <property type="entry name" value="Ephrin_rec_like"/>
    <property type="match status" value="2"/>
</dbReference>
<protein>
    <submittedName>
        <fullName evidence="3">HYR domain-containing protein</fullName>
    </submittedName>
</protein>
<dbReference type="EnsemblMetazoa" id="PPA22222.1">
    <property type="protein sequence ID" value="PPA22222.1"/>
    <property type="gene ID" value="WBGene00111776"/>
</dbReference>
<dbReference type="InterPro" id="IPR016187">
    <property type="entry name" value="CTDL_fold"/>
</dbReference>
<evidence type="ECO:0000256" key="2">
    <source>
        <dbReference type="ARBA" id="ARBA00023157"/>
    </source>
</evidence>
<name>A0A2A6CPC7_PRIPA</name>
<dbReference type="PROSITE" id="PS50825">
    <property type="entry name" value="HYR"/>
    <property type="match status" value="1"/>
</dbReference>
<proteinExistence type="predicted"/>
<accession>A0A8R1YGK1</accession>